<dbReference type="InterPro" id="IPR006258">
    <property type="entry name" value="Lipoamide_DH"/>
</dbReference>
<dbReference type="PRINTS" id="PR00368">
    <property type="entry name" value="FADPNR"/>
</dbReference>
<keyword evidence="5" id="KW-0963">Cytoplasm</keyword>
<dbReference type="AlphaFoldDB" id="A0A9D2ICI4"/>
<dbReference type="InterPro" id="IPR001100">
    <property type="entry name" value="Pyr_nuc-diS_OxRdtase"/>
</dbReference>
<feature type="disulfide bond" description="Redox-active" evidence="15">
    <location>
        <begin position="40"/>
        <end position="45"/>
    </location>
</feature>
<protein>
    <recommendedName>
        <fullName evidence="4 16">Dihydrolipoyl dehydrogenase</fullName>
        <ecNumber evidence="3 16">1.8.1.4</ecNumber>
    </recommendedName>
</protein>
<dbReference type="Proteomes" id="UP000824259">
    <property type="component" value="Unassembled WGS sequence"/>
</dbReference>
<feature type="binding site" evidence="14">
    <location>
        <begin position="174"/>
        <end position="181"/>
    </location>
    <ligand>
        <name>NAD(+)</name>
        <dbReference type="ChEBI" id="CHEBI:57540"/>
    </ligand>
</feature>
<keyword evidence="10" id="KW-1015">Disulfide bond</keyword>
<comment type="catalytic activity">
    <reaction evidence="12 16">
        <text>N(6)-[(R)-dihydrolipoyl]-L-lysyl-[protein] + NAD(+) = N(6)-[(R)-lipoyl]-L-lysyl-[protein] + NADH + H(+)</text>
        <dbReference type="Rhea" id="RHEA:15045"/>
        <dbReference type="Rhea" id="RHEA-COMP:10474"/>
        <dbReference type="Rhea" id="RHEA-COMP:10475"/>
        <dbReference type="ChEBI" id="CHEBI:15378"/>
        <dbReference type="ChEBI" id="CHEBI:57540"/>
        <dbReference type="ChEBI" id="CHEBI:57945"/>
        <dbReference type="ChEBI" id="CHEBI:83099"/>
        <dbReference type="ChEBI" id="CHEBI:83100"/>
        <dbReference type="EC" id="1.8.1.4"/>
    </reaction>
</comment>
<feature type="binding site" evidence="14">
    <location>
        <position position="49"/>
    </location>
    <ligand>
        <name>FAD</name>
        <dbReference type="ChEBI" id="CHEBI:57692"/>
    </ligand>
</feature>
<comment type="caution">
    <text evidence="19">The sequence shown here is derived from an EMBL/GenBank/DDBJ whole genome shotgun (WGS) entry which is preliminary data.</text>
</comment>
<evidence type="ECO:0000256" key="15">
    <source>
        <dbReference type="PIRSR" id="PIRSR000350-4"/>
    </source>
</evidence>
<evidence type="ECO:0000256" key="4">
    <source>
        <dbReference type="ARBA" id="ARBA00016961"/>
    </source>
</evidence>
<evidence type="ECO:0000256" key="9">
    <source>
        <dbReference type="ARBA" id="ARBA00023027"/>
    </source>
</evidence>
<evidence type="ECO:0000256" key="12">
    <source>
        <dbReference type="ARBA" id="ARBA00049187"/>
    </source>
</evidence>
<dbReference type="InterPro" id="IPR012999">
    <property type="entry name" value="Pyr_OxRdtase_I_AS"/>
</dbReference>
<evidence type="ECO:0000313" key="20">
    <source>
        <dbReference type="Proteomes" id="UP000824259"/>
    </source>
</evidence>
<evidence type="ECO:0000256" key="2">
    <source>
        <dbReference type="ARBA" id="ARBA00007532"/>
    </source>
</evidence>
<feature type="active site" description="Proton acceptor" evidence="13">
    <location>
        <position position="437"/>
    </location>
</feature>
<dbReference type="InterPro" id="IPR036188">
    <property type="entry name" value="FAD/NAD-bd_sf"/>
</dbReference>
<feature type="binding site" evidence="14">
    <location>
        <position position="305"/>
    </location>
    <ligand>
        <name>NAD(+)</name>
        <dbReference type="ChEBI" id="CHEBI:57540"/>
    </ligand>
</feature>
<dbReference type="GO" id="GO:0004148">
    <property type="term" value="F:dihydrolipoyl dehydrogenase (NADH) activity"/>
    <property type="evidence" value="ECO:0007669"/>
    <property type="project" value="UniProtKB-EC"/>
</dbReference>
<dbReference type="NCBIfam" id="TIGR01350">
    <property type="entry name" value="lipoamide_DH"/>
    <property type="match status" value="1"/>
</dbReference>
<dbReference type="FunFam" id="3.30.390.30:FF:000001">
    <property type="entry name" value="Dihydrolipoyl dehydrogenase"/>
    <property type="match status" value="1"/>
</dbReference>
<feature type="domain" description="FAD/NAD(P)-binding" evidence="18">
    <location>
        <begin position="3"/>
        <end position="320"/>
    </location>
</feature>
<feature type="domain" description="Pyridine nucleotide-disulphide oxidoreductase dimerisation" evidence="17">
    <location>
        <begin position="340"/>
        <end position="447"/>
    </location>
</feature>
<dbReference type="PANTHER" id="PTHR22912:SF217">
    <property type="entry name" value="DIHYDROLIPOYL DEHYDROGENASE"/>
    <property type="match status" value="1"/>
</dbReference>
<dbReference type="PROSITE" id="PS00076">
    <property type="entry name" value="PYRIDINE_REDOX_1"/>
    <property type="match status" value="1"/>
</dbReference>
<feature type="binding site" evidence="14">
    <location>
        <position position="197"/>
    </location>
    <ligand>
        <name>NAD(+)</name>
        <dbReference type="ChEBI" id="CHEBI:57540"/>
    </ligand>
</feature>
<dbReference type="EMBL" id="DWYR01000009">
    <property type="protein sequence ID" value="HJA98705.1"/>
    <property type="molecule type" value="Genomic_DNA"/>
</dbReference>
<feature type="binding site" evidence="14">
    <location>
        <position position="113"/>
    </location>
    <ligand>
        <name>FAD</name>
        <dbReference type="ChEBI" id="CHEBI:57692"/>
    </ligand>
</feature>
<evidence type="ECO:0000256" key="16">
    <source>
        <dbReference type="RuleBase" id="RU003692"/>
    </source>
</evidence>
<sequence>MKYDIIVIGSGPGGYVAAIRAAQLGKKVAIVERAEAGGVCLNWGCIPTKALLKSAQVYNYCKSSEHYGIELTGEVRPNIEKVVDRSRGVAETMNKGVQFLLKKNNIEMIQGFGKIKAAGRVEVEGTEYEADHIILATGARPREMPFMPIDGEHVISSKQALVLRKLPETMIVVGSGAIGSEFAYFYAAMGVKVTIIEYLPQIMPLEDEEVSKTMERSFRKLRATVLTSTTVKSVKVNAEGKCDVEIEGKKGAETLTADIVLSAVGIKSNIEGIGLEELGIKVERDKIIVDEQYRTNVPGIYAIGDIVPGPALAHVASAEGICCVNNICGVHTAPVDYSTIPSCVFTSPEVASVGMTEQQVKAQGIEYKVGRFPFTASGKATAAGDRDGFVKLIFDMNDKLLGAHMVGLNVTEMLGEPTLAKTLGATAEQIAHTIHSHPTMHEGIMEASEAALGAAIHL</sequence>
<evidence type="ECO:0000256" key="7">
    <source>
        <dbReference type="ARBA" id="ARBA00022827"/>
    </source>
</evidence>
<keyword evidence="11 16" id="KW-0676">Redox-active center</keyword>
<dbReference type="EC" id="1.8.1.4" evidence="3 16"/>
<comment type="subcellular location">
    <subcellularLocation>
        <location evidence="1">Cytoplasm</location>
    </subcellularLocation>
</comment>
<reference evidence="19" key="1">
    <citation type="journal article" date="2021" name="PeerJ">
        <title>Extensive microbial diversity within the chicken gut microbiome revealed by metagenomics and culture.</title>
        <authorList>
            <person name="Gilroy R."/>
            <person name="Ravi A."/>
            <person name="Getino M."/>
            <person name="Pursley I."/>
            <person name="Horton D.L."/>
            <person name="Alikhan N.F."/>
            <person name="Baker D."/>
            <person name="Gharbi K."/>
            <person name="Hall N."/>
            <person name="Watson M."/>
            <person name="Adriaenssens E.M."/>
            <person name="Foster-Nyarko E."/>
            <person name="Jarju S."/>
            <person name="Secka A."/>
            <person name="Antonio M."/>
            <person name="Oren A."/>
            <person name="Chaudhuri R.R."/>
            <person name="La Ragione R."/>
            <person name="Hildebrand F."/>
            <person name="Pallen M.J."/>
        </authorList>
    </citation>
    <scope>NUCLEOTIDE SEQUENCE</scope>
    <source>
        <strain evidence="19">CHK169-11906</strain>
    </source>
</reference>
<keyword evidence="8 16" id="KW-0560">Oxidoreductase</keyword>
<keyword evidence="14" id="KW-0547">Nucleotide-binding</keyword>
<evidence type="ECO:0000313" key="19">
    <source>
        <dbReference type="EMBL" id="HJA98705.1"/>
    </source>
</evidence>
<dbReference type="SUPFAM" id="SSF55424">
    <property type="entry name" value="FAD/NAD-linked reductases, dimerisation (C-terminal) domain"/>
    <property type="match status" value="1"/>
</dbReference>
<dbReference type="PANTHER" id="PTHR22912">
    <property type="entry name" value="DISULFIDE OXIDOREDUCTASE"/>
    <property type="match status" value="1"/>
</dbReference>
<comment type="similarity">
    <text evidence="2 16">Belongs to the class-I pyridine nucleotide-disulfide oxidoreductase family.</text>
</comment>
<accession>A0A9D2ICI4</accession>
<dbReference type="Gene3D" id="3.30.390.30">
    <property type="match status" value="1"/>
</dbReference>
<dbReference type="InterPro" id="IPR016156">
    <property type="entry name" value="FAD/NAD-linked_Rdtase_dimer_sf"/>
</dbReference>
<keyword evidence="6 16" id="KW-0285">Flavoprotein</keyword>
<keyword evidence="7 14" id="KW-0274">FAD</keyword>
<evidence type="ECO:0000256" key="8">
    <source>
        <dbReference type="ARBA" id="ARBA00023002"/>
    </source>
</evidence>
<feature type="binding site" evidence="14">
    <location>
        <position position="265"/>
    </location>
    <ligand>
        <name>NAD(+)</name>
        <dbReference type="ChEBI" id="CHEBI:57540"/>
    </ligand>
</feature>
<evidence type="ECO:0000256" key="3">
    <source>
        <dbReference type="ARBA" id="ARBA00012608"/>
    </source>
</evidence>
<gene>
    <name evidence="19" type="primary">lpdA</name>
    <name evidence="19" type="ORF">H9779_03785</name>
</gene>
<evidence type="ECO:0000256" key="14">
    <source>
        <dbReference type="PIRSR" id="PIRSR000350-3"/>
    </source>
</evidence>
<evidence type="ECO:0000259" key="18">
    <source>
        <dbReference type="Pfam" id="PF07992"/>
    </source>
</evidence>
<dbReference type="GO" id="GO:0005737">
    <property type="term" value="C:cytoplasm"/>
    <property type="evidence" value="ECO:0007669"/>
    <property type="project" value="UniProtKB-SubCell"/>
</dbReference>
<evidence type="ECO:0000256" key="11">
    <source>
        <dbReference type="ARBA" id="ARBA00023284"/>
    </source>
</evidence>
<keyword evidence="9 14" id="KW-0520">NAD</keyword>
<evidence type="ECO:0000259" key="17">
    <source>
        <dbReference type="Pfam" id="PF02852"/>
    </source>
</evidence>
<organism evidence="19 20">
    <name type="scientific">Candidatus Alistipes avicola</name>
    <dbReference type="NCBI Taxonomy" id="2838432"/>
    <lineage>
        <taxon>Bacteria</taxon>
        <taxon>Pseudomonadati</taxon>
        <taxon>Bacteroidota</taxon>
        <taxon>Bacteroidia</taxon>
        <taxon>Bacteroidales</taxon>
        <taxon>Rikenellaceae</taxon>
        <taxon>Alistipes</taxon>
    </lineage>
</organism>
<dbReference type="PIRSF" id="PIRSF000350">
    <property type="entry name" value="Mercury_reductase_MerA"/>
    <property type="match status" value="1"/>
</dbReference>
<comment type="cofactor">
    <cofactor evidence="14 16">
        <name>FAD</name>
        <dbReference type="ChEBI" id="CHEBI:57692"/>
    </cofactor>
    <text evidence="14 16">Binds 1 FAD per subunit.</text>
</comment>
<dbReference type="Pfam" id="PF07992">
    <property type="entry name" value="Pyr_redox_2"/>
    <property type="match status" value="1"/>
</dbReference>
<dbReference type="GO" id="GO:0050660">
    <property type="term" value="F:flavin adenine dinucleotide binding"/>
    <property type="evidence" value="ECO:0007669"/>
    <property type="project" value="InterPro"/>
</dbReference>
<reference evidence="19" key="2">
    <citation type="submission" date="2021-04" db="EMBL/GenBank/DDBJ databases">
        <authorList>
            <person name="Gilroy R."/>
        </authorList>
    </citation>
    <scope>NUCLEOTIDE SEQUENCE</scope>
    <source>
        <strain evidence="19">CHK169-11906</strain>
    </source>
</reference>
<dbReference type="InterPro" id="IPR004099">
    <property type="entry name" value="Pyr_nucl-diS_OxRdtase_dimer"/>
</dbReference>
<comment type="miscellaneous">
    <text evidence="16">The active site is a redox-active disulfide bond.</text>
</comment>
<evidence type="ECO:0000256" key="10">
    <source>
        <dbReference type="ARBA" id="ARBA00023157"/>
    </source>
</evidence>
<dbReference type="InterPro" id="IPR023753">
    <property type="entry name" value="FAD/NAD-binding_dom"/>
</dbReference>
<name>A0A9D2ICI4_9BACT</name>
<evidence type="ECO:0000256" key="5">
    <source>
        <dbReference type="ARBA" id="ARBA00022490"/>
    </source>
</evidence>
<dbReference type="Gene3D" id="3.50.50.60">
    <property type="entry name" value="FAD/NAD(P)-binding domain"/>
    <property type="match status" value="2"/>
</dbReference>
<evidence type="ECO:0000256" key="13">
    <source>
        <dbReference type="PIRSR" id="PIRSR000350-2"/>
    </source>
</evidence>
<dbReference type="SUPFAM" id="SSF51905">
    <property type="entry name" value="FAD/NAD(P)-binding domain"/>
    <property type="match status" value="1"/>
</dbReference>
<dbReference type="InterPro" id="IPR050151">
    <property type="entry name" value="Class-I_Pyr_Nuc-Dis_Oxidored"/>
</dbReference>
<proteinExistence type="inferred from homology"/>
<dbReference type="PRINTS" id="PR00411">
    <property type="entry name" value="PNDRDTASEI"/>
</dbReference>
<evidence type="ECO:0000256" key="1">
    <source>
        <dbReference type="ARBA" id="ARBA00004496"/>
    </source>
</evidence>
<dbReference type="GO" id="GO:0006103">
    <property type="term" value="P:2-oxoglutarate metabolic process"/>
    <property type="evidence" value="ECO:0007669"/>
    <property type="project" value="TreeGrafter"/>
</dbReference>
<evidence type="ECO:0000256" key="6">
    <source>
        <dbReference type="ARBA" id="ARBA00022630"/>
    </source>
</evidence>
<dbReference type="Pfam" id="PF02852">
    <property type="entry name" value="Pyr_redox_dim"/>
    <property type="match status" value="1"/>
</dbReference>